<feature type="transmembrane region" description="Helical" evidence="1">
    <location>
        <begin position="6"/>
        <end position="26"/>
    </location>
</feature>
<gene>
    <name evidence="2" type="ORF">AVDCRST_MAG95-1429</name>
</gene>
<keyword evidence="1" id="KW-0812">Transmembrane</keyword>
<keyword evidence="1" id="KW-0472">Membrane</keyword>
<evidence type="ECO:0000313" key="2">
    <source>
        <dbReference type="EMBL" id="CAA9240911.1"/>
    </source>
</evidence>
<sequence length="108" mass="11797">MDNNIVILFAVFGLCGLFLGLIGNSIKKKQSIESIALPGLSLRKVKDKKGLAIFVGNGLIQMGIISLLMGGSIFILPPLKVWVLLTFLVALIANFLRLILGIRNYQEK</sequence>
<keyword evidence="1" id="KW-1133">Transmembrane helix</keyword>
<feature type="transmembrane region" description="Helical" evidence="1">
    <location>
        <begin position="51"/>
        <end position="75"/>
    </location>
</feature>
<feature type="transmembrane region" description="Helical" evidence="1">
    <location>
        <begin position="81"/>
        <end position="100"/>
    </location>
</feature>
<evidence type="ECO:0008006" key="3">
    <source>
        <dbReference type="Google" id="ProtNLM"/>
    </source>
</evidence>
<dbReference type="EMBL" id="CADCTJ010000445">
    <property type="protein sequence ID" value="CAA9240911.1"/>
    <property type="molecule type" value="Genomic_DNA"/>
</dbReference>
<protein>
    <recommendedName>
        <fullName evidence="3">DUF3784 domain-containing protein</fullName>
    </recommendedName>
</protein>
<dbReference type="AlphaFoldDB" id="A0A6J4I3J3"/>
<organism evidence="2">
    <name type="scientific">uncultured Adhaeribacter sp</name>
    <dbReference type="NCBI Taxonomy" id="448109"/>
    <lineage>
        <taxon>Bacteria</taxon>
        <taxon>Pseudomonadati</taxon>
        <taxon>Bacteroidota</taxon>
        <taxon>Cytophagia</taxon>
        <taxon>Cytophagales</taxon>
        <taxon>Hymenobacteraceae</taxon>
        <taxon>Adhaeribacter</taxon>
        <taxon>environmental samples</taxon>
    </lineage>
</organism>
<name>A0A6J4I3J3_9BACT</name>
<accession>A0A6J4I3J3</accession>
<proteinExistence type="predicted"/>
<evidence type="ECO:0000256" key="1">
    <source>
        <dbReference type="SAM" id="Phobius"/>
    </source>
</evidence>
<reference evidence="2" key="1">
    <citation type="submission" date="2020-02" db="EMBL/GenBank/DDBJ databases">
        <authorList>
            <person name="Meier V. D."/>
        </authorList>
    </citation>
    <scope>NUCLEOTIDE SEQUENCE</scope>
    <source>
        <strain evidence="2">AVDCRST_MAG95</strain>
    </source>
</reference>